<dbReference type="Proteomes" id="UP001437256">
    <property type="component" value="Unassembled WGS sequence"/>
</dbReference>
<sequence length="188" mass="21493">MSFVHLPPELWLKISESLPRPDAAQLCLVNHQFLSLIRPLIYQHVSLYQIDRTYNPDQADPWEAIPNPIDATLSLLARDGDLAKRLEELVVHHSSDRSSGIGLSLEQLAGFTGLKKVEWRSHTHEFLSLDELQEMPTSRLEFDQDLVSQKAYTHYYLLPAQHWKHLISAQAVTLLQFNQPYSPSTSLA</sequence>
<dbReference type="SUPFAM" id="SSF81383">
    <property type="entry name" value="F-box domain"/>
    <property type="match status" value="1"/>
</dbReference>
<proteinExistence type="predicted"/>
<dbReference type="InterPro" id="IPR001810">
    <property type="entry name" value="F-box_dom"/>
</dbReference>
<dbReference type="Pfam" id="PF00646">
    <property type="entry name" value="F-box"/>
    <property type="match status" value="1"/>
</dbReference>
<evidence type="ECO:0000313" key="2">
    <source>
        <dbReference type="EMBL" id="KAL0065726.1"/>
    </source>
</evidence>
<protein>
    <recommendedName>
        <fullName evidence="1">F-box domain-containing protein</fullName>
    </recommendedName>
</protein>
<organism evidence="2 3">
    <name type="scientific">Marasmius tenuissimus</name>
    <dbReference type="NCBI Taxonomy" id="585030"/>
    <lineage>
        <taxon>Eukaryota</taxon>
        <taxon>Fungi</taxon>
        <taxon>Dikarya</taxon>
        <taxon>Basidiomycota</taxon>
        <taxon>Agaricomycotina</taxon>
        <taxon>Agaricomycetes</taxon>
        <taxon>Agaricomycetidae</taxon>
        <taxon>Agaricales</taxon>
        <taxon>Marasmiineae</taxon>
        <taxon>Marasmiaceae</taxon>
        <taxon>Marasmius</taxon>
    </lineage>
</organism>
<evidence type="ECO:0000259" key="1">
    <source>
        <dbReference type="PROSITE" id="PS50181"/>
    </source>
</evidence>
<dbReference type="InterPro" id="IPR036047">
    <property type="entry name" value="F-box-like_dom_sf"/>
</dbReference>
<dbReference type="PROSITE" id="PS50181">
    <property type="entry name" value="FBOX"/>
    <property type="match status" value="1"/>
</dbReference>
<dbReference type="EMBL" id="JBBXMP010000043">
    <property type="protein sequence ID" value="KAL0065726.1"/>
    <property type="molecule type" value="Genomic_DNA"/>
</dbReference>
<evidence type="ECO:0000313" key="3">
    <source>
        <dbReference type="Proteomes" id="UP001437256"/>
    </source>
</evidence>
<accession>A0ABR2ZVW3</accession>
<gene>
    <name evidence="2" type="ORF">AAF712_007209</name>
</gene>
<keyword evidence="3" id="KW-1185">Reference proteome</keyword>
<comment type="caution">
    <text evidence="2">The sequence shown here is derived from an EMBL/GenBank/DDBJ whole genome shotgun (WGS) entry which is preliminary data.</text>
</comment>
<name>A0ABR2ZVW3_9AGAR</name>
<reference evidence="2 3" key="1">
    <citation type="submission" date="2024-05" db="EMBL/GenBank/DDBJ databases">
        <title>A draft genome resource for the thread blight pathogen Marasmius tenuissimus strain MS-2.</title>
        <authorList>
            <person name="Yulfo-Soto G.E."/>
            <person name="Baruah I.K."/>
            <person name="Amoako-Attah I."/>
            <person name="Bukari Y."/>
            <person name="Meinhardt L.W."/>
            <person name="Bailey B.A."/>
            <person name="Cohen S.P."/>
        </authorList>
    </citation>
    <scope>NUCLEOTIDE SEQUENCE [LARGE SCALE GENOMIC DNA]</scope>
    <source>
        <strain evidence="2 3">MS-2</strain>
    </source>
</reference>
<feature type="domain" description="F-box" evidence="1">
    <location>
        <begin position="1"/>
        <end position="45"/>
    </location>
</feature>